<keyword evidence="2" id="KW-1185">Reference proteome</keyword>
<dbReference type="Proteomes" id="UP000182466">
    <property type="component" value="Unassembled WGS sequence"/>
</dbReference>
<evidence type="ECO:0000313" key="2">
    <source>
        <dbReference type="Proteomes" id="UP000182466"/>
    </source>
</evidence>
<sequence>MEDEGKAAELLEESGHETLTYCKRRLRPTGVQLDGLKFQGSNSSIRFAGCPAAIASSVALR</sequence>
<proteinExistence type="predicted"/>
<accession>A0A1I7EBB4</accession>
<dbReference type="EMBL" id="FPAW01000059">
    <property type="protein sequence ID" value="SFU21234.1"/>
    <property type="molecule type" value="Genomic_DNA"/>
</dbReference>
<name>A0A1I7EBB4_9RHOB</name>
<gene>
    <name evidence="1" type="ORF">SAMN05216236_1595</name>
</gene>
<organism evidence="1 2">
    <name type="scientific">Sedimentitalea nanhaiensis</name>
    <dbReference type="NCBI Taxonomy" id="999627"/>
    <lineage>
        <taxon>Bacteria</taxon>
        <taxon>Pseudomonadati</taxon>
        <taxon>Pseudomonadota</taxon>
        <taxon>Alphaproteobacteria</taxon>
        <taxon>Rhodobacterales</taxon>
        <taxon>Paracoccaceae</taxon>
        <taxon>Sedimentitalea</taxon>
    </lineage>
</organism>
<reference evidence="1 2" key="1">
    <citation type="submission" date="2016-10" db="EMBL/GenBank/DDBJ databases">
        <authorList>
            <person name="de Groot N.N."/>
        </authorList>
    </citation>
    <scope>NUCLEOTIDE SEQUENCE [LARGE SCALE GENOMIC DNA]</scope>
    <source>
        <strain evidence="1 2">CGMCC 1.10959</strain>
    </source>
</reference>
<dbReference type="AlphaFoldDB" id="A0A1I7EBB4"/>
<evidence type="ECO:0000313" key="1">
    <source>
        <dbReference type="EMBL" id="SFU21234.1"/>
    </source>
</evidence>
<protein>
    <submittedName>
        <fullName evidence="1">Uncharacterized protein</fullName>
    </submittedName>
</protein>